<dbReference type="Pfam" id="PF00126">
    <property type="entry name" value="HTH_1"/>
    <property type="match status" value="1"/>
</dbReference>
<proteinExistence type="inferred from homology"/>
<dbReference type="FunFam" id="1.10.10.10:FF:000001">
    <property type="entry name" value="LysR family transcriptional regulator"/>
    <property type="match status" value="1"/>
</dbReference>
<dbReference type="Gene3D" id="1.10.10.10">
    <property type="entry name" value="Winged helix-like DNA-binding domain superfamily/Winged helix DNA-binding domain"/>
    <property type="match status" value="1"/>
</dbReference>
<comment type="similarity">
    <text evidence="1">Belongs to the LysR transcriptional regulatory family.</text>
</comment>
<dbReference type="PRINTS" id="PR00039">
    <property type="entry name" value="HTHLYSR"/>
</dbReference>
<dbReference type="InterPro" id="IPR005119">
    <property type="entry name" value="LysR_subst-bd"/>
</dbReference>
<evidence type="ECO:0000256" key="4">
    <source>
        <dbReference type="ARBA" id="ARBA00023163"/>
    </source>
</evidence>
<evidence type="ECO:0000256" key="3">
    <source>
        <dbReference type="ARBA" id="ARBA00023125"/>
    </source>
</evidence>
<sequence length="310" mass="33582">MDIHQLKTFVTVAREGSITKASELLFRSQPAVSAHIKNMEETLGLTLFQRTPRGMAVTPDGQRLLNEAHQLLDRHQKFLEEASRLRGSLAGQLSLGAGRNSSTGVVSNLLAAMSQEFPEVEVELQHRASVKVLEGIRNGSLDAGFYTETGEDDSDLSTLEISNFCVYLAAPANLVPSASEVNWKALEDAPWIYPSCNSCCGRLARDLLETHGIRPKRVINVDDEGVTRALIASGVGIGLVHANSTNPREQEGDIVLLTQVQKSARVLFAHLSCRIDDPVIAAVRSILATDNCTSIPFQGDQNIEAALIAS</sequence>
<dbReference type="InterPro" id="IPR050950">
    <property type="entry name" value="HTH-type_LysR_regulators"/>
</dbReference>
<keyword evidence="2" id="KW-0805">Transcription regulation</keyword>
<feature type="domain" description="HTH lysR-type" evidence="5">
    <location>
        <begin position="1"/>
        <end position="58"/>
    </location>
</feature>
<dbReference type="PANTHER" id="PTHR30419:SF31">
    <property type="entry name" value="BLR3139 PROTEIN"/>
    <property type="match status" value="1"/>
</dbReference>
<keyword evidence="4" id="KW-0804">Transcription</keyword>
<dbReference type="SUPFAM" id="SSF53850">
    <property type="entry name" value="Periplasmic binding protein-like II"/>
    <property type="match status" value="1"/>
</dbReference>
<protein>
    <submittedName>
        <fullName evidence="6">LysR family protein transcriptional regulator</fullName>
    </submittedName>
</protein>
<gene>
    <name evidence="6" type="primary">tdaA</name>
</gene>
<evidence type="ECO:0000259" key="5">
    <source>
        <dbReference type="PROSITE" id="PS50931"/>
    </source>
</evidence>
<accession>A0A172QEK3</accession>
<organism evidence="6">
    <name type="scientific">Pseudovibrio sp. P12</name>
    <dbReference type="NCBI Taxonomy" id="1602213"/>
    <lineage>
        <taxon>Bacteria</taxon>
        <taxon>Pseudomonadati</taxon>
        <taxon>Pseudomonadota</taxon>
        <taxon>Alphaproteobacteria</taxon>
        <taxon>Hyphomicrobiales</taxon>
        <taxon>Stappiaceae</taxon>
        <taxon>Pseudovibrio</taxon>
    </lineage>
</organism>
<dbReference type="EMBL" id="KU760700">
    <property type="protein sequence ID" value="AND82790.1"/>
    <property type="molecule type" value="Genomic_DNA"/>
</dbReference>
<dbReference type="GO" id="GO:0003700">
    <property type="term" value="F:DNA-binding transcription factor activity"/>
    <property type="evidence" value="ECO:0007669"/>
    <property type="project" value="InterPro"/>
</dbReference>
<dbReference type="CDD" id="cd05466">
    <property type="entry name" value="PBP2_LTTR_substrate"/>
    <property type="match status" value="1"/>
</dbReference>
<evidence type="ECO:0000313" key="6">
    <source>
        <dbReference type="EMBL" id="AND82790.1"/>
    </source>
</evidence>
<reference evidence="6" key="1">
    <citation type="submission" date="2016-02" db="EMBL/GenBank/DDBJ databases">
        <title>Linking DMSP-metabolism and antimicrobial production in coral-associated bacteria.</title>
        <authorList>
            <person name="Raina J.B."/>
        </authorList>
    </citation>
    <scope>NUCLEOTIDE SEQUENCE</scope>
    <source>
        <strain evidence="6">P12</strain>
    </source>
</reference>
<dbReference type="InterPro" id="IPR000847">
    <property type="entry name" value="LysR_HTH_N"/>
</dbReference>
<name>A0A172QEK3_9HYPH</name>
<dbReference type="Pfam" id="PF03466">
    <property type="entry name" value="LysR_substrate"/>
    <property type="match status" value="1"/>
</dbReference>
<dbReference type="PANTHER" id="PTHR30419">
    <property type="entry name" value="HTH-TYPE TRANSCRIPTIONAL REGULATOR YBHD"/>
    <property type="match status" value="1"/>
</dbReference>
<dbReference type="GO" id="GO:0003677">
    <property type="term" value="F:DNA binding"/>
    <property type="evidence" value="ECO:0007669"/>
    <property type="project" value="UniProtKB-KW"/>
</dbReference>
<dbReference type="AlphaFoldDB" id="A0A172QEK3"/>
<dbReference type="Gene3D" id="3.40.190.10">
    <property type="entry name" value="Periplasmic binding protein-like II"/>
    <property type="match status" value="2"/>
</dbReference>
<dbReference type="InterPro" id="IPR036390">
    <property type="entry name" value="WH_DNA-bd_sf"/>
</dbReference>
<dbReference type="InterPro" id="IPR036388">
    <property type="entry name" value="WH-like_DNA-bd_sf"/>
</dbReference>
<dbReference type="SUPFAM" id="SSF46785">
    <property type="entry name" value="Winged helix' DNA-binding domain"/>
    <property type="match status" value="1"/>
</dbReference>
<evidence type="ECO:0000256" key="1">
    <source>
        <dbReference type="ARBA" id="ARBA00009437"/>
    </source>
</evidence>
<evidence type="ECO:0000256" key="2">
    <source>
        <dbReference type="ARBA" id="ARBA00023015"/>
    </source>
</evidence>
<dbReference type="GO" id="GO:0005829">
    <property type="term" value="C:cytosol"/>
    <property type="evidence" value="ECO:0007669"/>
    <property type="project" value="TreeGrafter"/>
</dbReference>
<dbReference type="PROSITE" id="PS50931">
    <property type="entry name" value="HTH_LYSR"/>
    <property type="match status" value="1"/>
</dbReference>
<keyword evidence="3" id="KW-0238">DNA-binding</keyword>